<dbReference type="Pfam" id="PF13779">
    <property type="entry name" value="DUF4175"/>
    <property type="match status" value="1"/>
</dbReference>
<organism evidence="4 5">
    <name type="scientific">Fuscovulum blasticum DSM 2131</name>
    <dbReference type="NCBI Taxonomy" id="1188250"/>
    <lineage>
        <taxon>Bacteria</taxon>
        <taxon>Pseudomonadati</taxon>
        <taxon>Pseudomonadota</taxon>
        <taxon>Alphaproteobacteria</taxon>
        <taxon>Rhodobacterales</taxon>
        <taxon>Paracoccaceae</taxon>
        <taxon>Pseudogemmobacter</taxon>
    </lineage>
</organism>
<keyword evidence="3" id="KW-1133">Transmembrane helix</keyword>
<keyword evidence="3" id="KW-0472">Membrane</keyword>
<keyword evidence="1" id="KW-0175">Coiled coil</keyword>
<feature type="transmembrane region" description="Helical" evidence="3">
    <location>
        <begin position="155"/>
        <end position="173"/>
    </location>
</feature>
<evidence type="ECO:0000256" key="2">
    <source>
        <dbReference type="SAM" id="MobiDB-lite"/>
    </source>
</evidence>
<evidence type="ECO:0000256" key="3">
    <source>
        <dbReference type="SAM" id="Phobius"/>
    </source>
</evidence>
<feature type="region of interest" description="Disordered" evidence="2">
    <location>
        <begin position="651"/>
        <end position="797"/>
    </location>
</feature>
<dbReference type="RefSeq" id="WP_107672514.1">
    <property type="nucleotide sequence ID" value="NZ_PZKE01000004.1"/>
</dbReference>
<dbReference type="EMBL" id="PZKE01000004">
    <property type="protein sequence ID" value="PTE15264.1"/>
    <property type="molecule type" value="Genomic_DNA"/>
</dbReference>
<evidence type="ECO:0000313" key="4">
    <source>
        <dbReference type="EMBL" id="PTE15264.1"/>
    </source>
</evidence>
<feature type="compositionally biased region" description="Basic and acidic residues" evidence="2">
    <location>
        <begin position="670"/>
        <end position="717"/>
    </location>
</feature>
<reference evidence="4 5" key="1">
    <citation type="submission" date="2018-03" db="EMBL/GenBank/DDBJ databases">
        <title>Rhodobacter blasticus.</title>
        <authorList>
            <person name="Meyer T.E."/>
            <person name="Miller S."/>
            <person name="Lodha T."/>
            <person name="Gandham S."/>
            <person name="Chintalapati S."/>
            <person name="Chintalapati V.R."/>
        </authorList>
    </citation>
    <scope>NUCLEOTIDE SEQUENCE [LARGE SCALE GENOMIC DNA]</scope>
    <source>
        <strain evidence="4 5">DSM 2131</strain>
    </source>
</reference>
<evidence type="ECO:0000313" key="5">
    <source>
        <dbReference type="Proteomes" id="UP000241362"/>
    </source>
</evidence>
<dbReference type="AlphaFoldDB" id="A0A2T4JBI8"/>
<keyword evidence="3" id="KW-0812">Transmembrane</keyword>
<gene>
    <name evidence="4" type="ORF">C5F44_05480</name>
</gene>
<comment type="caution">
    <text evidence="4">The sequence shown here is derived from an EMBL/GenBank/DDBJ whole genome shotgun (WGS) entry which is preliminary data.</text>
</comment>
<feature type="transmembrane region" description="Helical" evidence="3">
    <location>
        <begin position="58"/>
        <end position="80"/>
    </location>
</feature>
<evidence type="ECO:0000256" key="1">
    <source>
        <dbReference type="SAM" id="Coils"/>
    </source>
</evidence>
<feature type="coiled-coil region" evidence="1">
    <location>
        <begin position="509"/>
        <end position="618"/>
    </location>
</feature>
<name>A0A2T4JBI8_FUSBL</name>
<dbReference type="InterPro" id="IPR012683">
    <property type="entry name" value="CHP02302_TM"/>
</dbReference>
<feature type="compositionally biased region" description="Basic and acidic residues" evidence="2">
    <location>
        <begin position="763"/>
        <end position="779"/>
    </location>
</feature>
<keyword evidence="5" id="KW-1185">Reference proteome</keyword>
<sequence length="829" mass="90216">MAADKIPETVLPALIWPCRLTLLGLWAERLSRAFWPLWTVLLLAFAAAAFGVQDHGPLLWVQIGAGVMALAALVALVMGLRAFRRPTRAEALARLDATLPGRPIAALGDSQALGRDDPVSASVWRAHKARMAARAAQAKPVAPDLKLSSRDPYSLRYVALTAAVMAALFGSLWRVTSVAGLAPTPAEAMPGGPTWEGWARPPAYTGKPTLYLNDLAEGTVEVPLGTRIQIRVYGPEGSLTVEQTIAQVTPPPAADPPPPDATAAKPQGLAAMTDLTVSQSGRLSIDGKGGRAWDIVAIPDTAPLVEVSGQIGREADGRFRQGFKANDDYGVVAGQVTISLDLAAVDRRHGLTPDPEPVAPVVLDLPMPAKGKRDEFTETLIDDLSKHVLSNMPVSMVFAVTDAAGQVSQSPPYSVVLPGRRFFDPVAAAVIEMRRDLLWNRVNAARVDDLLRAVTNRPEGFLRSANAHLRLRVALRKLDATADSLTTEQRDALAEELWKIAFMFEEGDLNSAYDRLQRAQDRLEEAIRNGASPEEIEQLMKEMQQAMRDYTRELGEEAQRNPQDQPPAGEGQEITGDQLQQMLDEIERLMKEGKTAEAMALMEQLRQLMENLQVTQGQGGEGQGGPGQQAMRDLGNTLRDQQGLSDDAYRDMQKGRNGEQPGQDPGALADRQRELRDRLGELQDRKLPGDGSEKGEAGRESLKRAEDAMREAERALEEGDLSGALDRQAEALEAMRDGMKDLGDALAQDQRDGQEGGGQQEAGKADPNGRDPLGREPGDAARIGSDKNMVQNDPDKRAQELLDDIRRRSGEAERPAEELDYLKRLLEMF</sequence>
<proteinExistence type="predicted"/>
<feature type="compositionally biased region" description="Basic and acidic residues" evidence="2">
    <location>
        <begin position="727"/>
        <end position="754"/>
    </location>
</feature>
<accession>A0A2T4JBI8</accession>
<dbReference type="Proteomes" id="UP000241362">
    <property type="component" value="Unassembled WGS sequence"/>
</dbReference>
<feature type="transmembrane region" description="Helical" evidence="3">
    <location>
        <begin position="33"/>
        <end position="52"/>
    </location>
</feature>
<protein>
    <submittedName>
        <fullName evidence="4">ATPase</fullName>
    </submittedName>
</protein>